<dbReference type="EMBL" id="MTKT01002214">
    <property type="protein sequence ID" value="OWM81049.1"/>
    <property type="molecule type" value="Genomic_DNA"/>
</dbReference>
<dbReference type="Pfam" id="PF26522">
    <property type="entry name" value="ARM_6"/>
    <property type="match status" value="1"/>
</dbReference>
<evidence type="ECO:0000313" key="7">
    <source>
        <dbReference type="RefSeq" id="XP_031403985.1"/>
    </source>
</evidence>
<dbReference type="AlphaFoldDB" id="A0A218X8M6"/>
<reference evidence="4" key="2">
    <citation type="submission" date="2017-06" db="EMBL/GenBank/DDBJ databases">
        <title>The pomegranate genome and the genomics of punicalagin biosynthesis.</title>
        <authorList>
            <person name="Xu C."/>
        </authorList>
    </citation>
    <scope>NUCLEOTIDE SEQUENCE [LARGE SCALE GENOMIC DNA]</scope>
    <source>
        <tissue evidence="4">Fresh leaf</tissue>
    </source>
</reference>
<dbReference type="SUPFAM" id="SSF48371">
    <property type="entry name" value="ARM repeat"/>
    <property type="match status" value="1"/>
</dbReference>
<dbReference type="InterPro" id="IPR011333">
    <property type="entry name" value="SKP1/BTB/POZ_sf"/>
</dbReference>
<gene>
    <name evidence="7" type="primary">LOC116213251</name>
    <name evidence="4" type="ORF">CDL15_Pgr007080</name>
</gene>
<feature type="region of interest" description="Disordered" evidence="2">
    <location>
        <begin position="711"/>
        <end position="733"/>
    </location>
</feature>
<dbReference type="PANTHER" id="PTHR35918:SF1">
    <property type="entry name" value="BTB DOMAIN-CONTAINING PROTEIN"/>
    <property type="match status" value="1"/>
</dbReference>
<dbReference type="GO" id="GO:0016567">
    <property type="term" value="P:protein ubiquitination"/>
    <property type="evidence" value="ECO:0007669"/>
    <property type="project" value="UniProtKB-UniPathway"/>
</dbReference>
<dbReference type="InterPro" id="IPR000210">
    <property type="entry name" value="BTB/POZ_dom"/>
</dbReference>
<feature type="compositionally biased region" description="Low complexity" evidence="2">
    <location>
        <begin position="716"/>
        <end position="730"/>
    </location>
</feature>
<dbReference type="Pfam" id="PF00651">
    <property type="entry name" value="BTB"/>
    <property type="match status" value="1"/>
</dbReference>
<dbReference type="InterPro" id="IPR044953">
    <property type="entry name" value="At1g04390-like"/>
</dbReference>
<dbReference type="RefSeq" id="XP_031403985.1">
    <property type="nucleotide sequence ID" value="XM_031548125.1"/>
</dbReference>
<dbReference type="OrthoDB" id="418748at2759"/>
<dbReference type="InterPro" id="IPR011989">
    <property type="entry name" value="ARM-like"/>
</dbReference>
<evidence type="ECO:0000259" key="3">
    <source>
        <dbReference type="PROSITE" id="PS50097"/>
    </source>
</evidence>
<evidence type="ECO:0000313" key="4">
    <source>
        <dbReference type="EMBL" id="OWM81049.1"/>
    </source>
</evidence>
<name>A0A218X8M6_PUNGR</name>
<dbReference type="Gene3D" id="1.25.10.10">
    <property type="entry name" value="Leucine-rich Repeat Variant"/>
    <property type="match status" value="1"/>
</dbReference>
<dbReference type="Proteomes" id="UP000197138">
    <property type="component" value="Unassembled WGS sequence"/>
</dbReference>
<reference evidence="7" key="4">
    <citation type="submission" date="2025-04" db="UniProtKB">
        <authorList>
            <consortium name="RefSeq"/>
        </authorList>
    </citation>
    <scope>IDENTIFICATION</scope>
    <source>
        <tissue evidence="7">Leaf</tissue>
    </source>
</reference>
<dbReference type="Proteomes" id="UP000515151">
    <property type="component" value="Chromosome 1"/>
</dbReference>
<dbReference type="PROSITE" id="PS50097">
    <property type="entry name" value="BTB"/>
    <property type="match status" value="1"/>
</dbReference>
<dbReference type="GeneID" id="116213251"/>
<accession>A0A218X8M6</accession>
<evidence type="ECO:0000313" key="6">
    <source>
        <dbReference type="Proteomes" id="UP000515151"/>
    </source>
</evidence>
<reference evidence="5" key="1">
    <citation type="journal article" date="2017" name="Plant J.">
        <title>The pomegranate (Punica granatum L.) genome and the genomics of punicalagin biosynthesis.</title>
        <authorList>
            <person name="Qin G."/>
            <person name="Xu C."/>
            <person name="Ming R."/>
            <person name="Tang H."/>
            <person name="Guyot R."/>
            <person name="Kramer E.M."/>
            <person name="Hu Y."/>
            <person name="Yi X."/>
            <person name="Qi Y."/>
            <person name="Xu X."/>
            <person name="Gao Z."/>
            <person name="Pan H."/>
            <person name="Jian J."/>
            <person name="Tian Y."/>
            <person name="Yue Z."/>
            <person name="Xu Y."/>
        </authorList>
    </citation>
    <scope>NUCLEOTIDE SEQUENCE [LARGE SCALE GENOMIC DNA]</scope>
    <source>
        <strain evidence="5">cv. Dabenzi</strain>
    </source>
</reference>
<keyword evidence="6" id="KW-1185">Reference proteome</keyword>
<comment type="pathway">
    <text evidence="1">Protein modification; protein ubiquitination.</text>
</comment>
<dbReference type="InterPro" id="IPR016024">
    <property type="entry name" value="ARM-type_fold"/>
</dbReference>
<protein>
    <submittedName>
        <fullName evidence="7">BTB/POZ domain-containing protein At1g04390 isoform X1</fullName>
    </submittedName>
</protein>
<evidence type="ECO:0000256" key="2">
    <source>
        <dbReference type="SAM" id="MobiDB-lite"/>
    </source>
</evidence>
<feature type="domain" description="BTB" evidence="3">
    <location>
        <begin position="817"/>
        <end position="899"/>
    </location>
</feature>
<dbReference type="InterPro" id="IPR059007">
    <property type="entry name" value="ARM_At1g04390"/>
</dbReference>
<evidence type="ECO:0000256" key="1">
    <source>
        <dbReference type="ARBA" id="ARBA00004906"/>
    </source>
</evidence>
<organism evidence="4 5">
    <name type="scientific">Punica granatum</name>
    <name type="common">Pomegranate</name>
    <dbReference type="NCBI Taxonomy" id="22663"/>
    <lineage>
        <taxon>Eukaryota</taxon>
        <taxon>Viridiplantae</taxon>
        <taxon>Streptophyta</taxon>
        <taxon>Embryophyta</taxon>
        <taxon>Tracheophyta</taxon>
        <taxon>Spermatophyta</taxon>
        <taxon>Magnoliopsida</taxon>
        <taxon>eudicotyledons</taxon>
        <taxon>Gunneridae</taxon>
        <taxon>Pentapetalae</taxon>
        <taxon>rosids</taxon>
        <taxon>malvids</taxon>
        <taxon>Myrtales</taxon>
        <taxon>Lythraceae</taxon>
        <taxon>Punica</taxon>
    </lineage>
</organism>
<dbReference type="PANTHER" id="PTHR35918">
    <property type="entry name" value="OS06G0674800 PROTEIN"/>
    <property type="match status" value="1"/>
</dbReference>
<sequence>MGSSKRGGSKSSSSSGSHLRTLHQRLRGALNLGTSYSADDGKRKWECKDIEIQRHVLRSIGSFLDGITQETRHDALVKDSVSDIVGALVEILQQKNGAIITIAADVVVKLVNVFTYSSLQPYVLELIHPLSSLSANHQLRVAISCATALNLLISKLSKTKEKEVWEILNDTDCVALLMCNIMEFPCITKRAEYIHEIASLLSSILWRWPQSRYSVWGNTGLMKILEVIRVDPDPSIKVAVLKICSSIALCGYGAKRILDNGDLLGTIVSCMGTSNLQSVQMEGFKLAQCIMMNEEGCSRVMSLYCEPTVKAIVDAMSAWRLQDGKVASDQMSLLAEACRVATITRWPGKHHIYFWKMGISKVLFDLLLPKLDAKHSSHYLSLEEQISIARESLNVNSLFFLRPYVWDILGSLAAYCAADFRPSKNEDFYRIEILLTCASLAFDDVIRKGRQLFLEDATIISRTEPAVRAVQMMIYSPCKYIASRMASILSEVLEPNAEGHLEYLVCMLKSKSSRDNLGMPELLQLAIHLICLTCYLALPSYQNIITSEGEQTMIDLVIRCLSRSYSLARQTYAFHLINTFNQRICCWTVPEEWEGRDVLLLYGLWGLADVVHLSHSKDTFARRKEVVEVQLLSKLREICSDPSTGGSRWFAAYILTYSGLFGFPSKLGEIISKAHNDNDFVDIQLTLASGEKLSVHKVLLMIRCPSLLPPKDSPSNDRISNDSAANSNSDEPCGKLQKEFTLSSHVGHSELVKLLDYAYCGYLHAEEDLLKKLKALAQSCGLQPLTQLLSRRIPKWGLHVPSFDLSPALDFRGQRISDVVLEAKATDSLDWTCTICSSSSAPHMHLHKVILWASCDYLRAMLQSGMLESHTRVVKAPIRWGALQKLVKWFYSYELPKPPGGCLWQNMGTQEKLYLLEPFIELLWLSEFWFLEEVHEECLRTIMSRLDSDSKLSVKVLQFAADLSQWKIVEAAANLAAGSFRQLQESGELESLDDTLVEMVRAASVRFSRVGDDDGSFG</sequence>
<dbReference type="SUPFAM" id="SSF54695">
    <property type="entry name" value="POZ domain"/>
    <property type="match status" value="2"/>
</dbReference>
<evidence type="ECO:0000313" key="5">
    <source>
        <dbReference type="Proteomes" id="UP000197138"/>
    </source>
</evidence>
<dbReference type="CDD" id="cd18186">
    <property type="entry name" value="BTB_POZ_ZBTB_KLHL-like"/>
    <property type="match status" value="1"/>
</dbReference>
<dbReference type="UniPathway" id="UPA00143"/>
<dbReference type="Gene3D" id="3.30.710.10">
    <property type="entry name" value="Potassium Channel Kv1.1, Chain A"/>
    <property type="match status" value="2"/>
</dbReference>
<reference evidence="6" key="3">
    <citation type="journal article" date="2020" name="Plant Biotechnol. J.">
        <title>The pomegranate (Punica granatum L.) draft genome dissects genetic divergence between soft- and hard-seeded cultivars.</title>
        <authorList>
            <person name="Luo X."/>
            <person name="Li H."/>
            <person name="Wu Z."/>
            <person name="Yao W."/>
            <person name="Zhao P."/>
            <person name="Cao D."/>
            <person name="Yu H."/>
            <person name="Li K."/>
            <person name="Poudel K."/>
            <person name="Zhao D."/>
            <person name="Zhang F."/>
            <person name="Xia X."/>
            <person name="Chen L."/>
            <person name="Wang Q."/>
            <person name="Jing D."/>
            <person name="Cao S."/>
        </authorList>
    </citation>
    <scope>NUCLEOTIDE SEQUENCE [LARGE SCALE GENOMIC DNA]</scope>
</reference>
<proteinExistence type="predicted"/>